<dbReference type="Proteomes" id="UP001642260">
    <property type="component" value="Unassembled WGS sequence"/>
</dbReference>
<evidence type="ECO:0000256" key="23">
    <source>
        <dbReference type="SAM" id="Phobius"/>
    </source>
</evidence>
<dbReference type="FunFam" id="2.90.10.10:FF:000005">
    <property type="entry name" value="G-type lectin S-receptor-like serine/threonine-protein kinase"/>
    <property type="match status" value="1"/>
</dbReference>
<dbReference type="EC" id="2.7.11.1" evidence="20"/>
<organism evidence="29 30">
    <name type="scientific">Eruca vesicaria subsp. sativa</name>
    <name type="common">Garden rocket</name>
    <name type="synonym">Eruca sativa</name>
    <dbReference type="NCBI Taxonomy" id="29727"/>
    <lineage>
        <taxon>Eukaryota</taxon>
        <taxon>Viridiplantae</taxon>
        <taxon>Streptophyta</taxon>
        <taxon>Embryophyta</taxon>
        <taxon>Tracheophyta</taxon>
        <taxon>Spermatophyta</taxon>
        <taxon>Magnoliopsida</taxon>
        <taxon>eudicotyledons</taxon>
        <taxon>Gunneridae</taxon>
        <taxon>Pentapetalae</taxon>
        <taxon>rosids</taxon>
        <taxon>malvids</taxon>
        <taxon>Brassicales</taxon>
        <taxon>Brassicaceae</taxon>
        <taxon>Brassiceae</taxon>
        <taxon>Eruca</taxon>
    </lineage>
</organism>
<dbReference type="Pfam" id="PF08276">
    <property type="entry name" value="PAN_2"/>
    <property type="match status" value="1"/>
</dbReference>
<keyword evidence="6 20" id="KW-0808">Transferase</keyword>
<evidence type="ECO:0000256" key="6">
    <source>
        <dbReference type="ARBA" id="ARBA00022679"/>
    </source>
</evidence>
<dbReference type="GO" id="GO:0060320">
    <property type="term" value="P:rejection of self pollen"/>
    <property type="evidence" value="ECO:0007669"/>
    <property type="project" value="UniProtKB-KW"/>
</dbReference>
<dbReference type="Pfam" id="PF00954">
    <property type="entry name" value="S_locus_glycop"/>
    <property type="match status" value="1"/>
</dbReference>
<evidence type="ECO:0000313" key="30">
    <source>
        <dbReference type="Proteomes" id="UP001642260"/>
    </source>
</evidence>
<comment type="subcellular location">
    <subcellularLocation>
        <location evidence="1">Cell membrane</location>
        <topology evidence="1">Single-pass type I membrane protein</topology>
    </subcellularLocation>
</comment>
<evidence type="ECO:0000256" key="12">
    <source>
        <dbReference type="ARBA" id="ARBA00022840"/>
    </source>
</evidence>
<keyword evidence="4 20" id="KW-0723">Serine/threonine-protein kinase</keyword>
<keyword evidence="9" id="KW-0430">Lectin</keyword>
<feature type="compositionally biased region" description="Polar residues" evidence="22">
    <location>
        <begin position="820"/>
        <end position="842"/>
    </location>
</feature>
<feature type="domain" description="EGF-like" evidence="26">
    <location>
        <begin position="283"/>
        <end position="321"/>
    </location>
</feature>
<dbReference type="Gene3D" id="2.90.10.10">
    <property type="entry name" value="Bulb-type lectin domain"/>
    <property type="match status" value="1"/>
</dbReference>
<reference evidence="29 30" key="1">
    <citation type="submission" date="2022-03" db="EMBL/GenBank/DDBJ databases">
        <authorList>
            <person name="Macdonald S."/>
            <person name="Ahmed S."/>
            <person name="Newling K."/>
        </authorList>
    </citation>
    <scope>NUCLEOTIDE SEQUENCE [LARGE SCALE GENOMIC DNA]</scope>
</reference>
<keyword evidence="14 23" id="KW-0472">Membrane</keyword>
<dbReference type="Gene3D" id="3.30.200.20">
    <property type="entry name" value="Phosphorylase Kinase, domain 1"/>
    <property type="match status" value="1"/>
</dbReference>
<dbReference type="EMBL" id="CAKOAT010434043">
    <property type="protein sequence ID" value="CAH8372162.1"/>
    <property type="molecule type" value="Genomic_DNA"/>
</dbReference>
<dbReference type="PANTHER" id="PTHR27002">
    <property type="entry name" value="RECEPTOR-LIKE SERINE/THREONINE-PROTEIN KINASE SD1-8"/>
    <property type="match status" value="1"/>
</dbReference>
<evidence type="ECO:0000256" key="20">
    <source>
        <dbReference type="PIRNR" id="PIRNR000641"/>
    </source>
</evidence>
<dbReference type="GO" id="GO:0030246">
    <property type="term" value="F:carbohydrate binding"/>
    <property type="evidence" value="ECO:0007669"/>
    <property type="project" value="UniProtKB-KW"/>
</dbReference>
<dbReference type="SUPFAM" id="SSF56112">
    <property type="entry name" value="Protein kinase-like (PK-like)"/>
    <property type="match status" value="1"/>
</dbReference>
<feature type="domain" description="Protein kinase" evidence="25">
    <location>
        <begin position="520"/>
        <end position="805"/>
    </location>
</feature>
<dbReference type="CDD" id="cd14066">
    <property type="entry name" value="STKc_IRAK"/>
    <property type="match status" value="1"/>
</dbReference>
<evidence type="ECO:0000256" key="9">
    <source>
        <dbReference type="ARBA" id="ARBA00022734"/>
    </source>
</evidence>
<dbReference type="PROSITE" id="PS00108">
    <property type="entry name" value="PROTEIN_KINASE_ST"/>
    <property type="match status" value="1"/>
</dbReference>
<dbReference type="GO" id="GO:0005524">
    <property type="term" value="F:ATP binding"/>
    <property type="evidence" value="ECO:0007669"/>
    <property type="project" value="UniProtKB-KW"/>
</dbReference>
<dbReference type="InterPro" id="IPR001480">
    <property type="entry name" value="Bulb-type_lectin_dom"/>
</dbReference>
<dbReference type="CDD" id="cd01098">
    <property type="entry name" value="PAN_AP_plant"/>
    <property type="match status" value="1"/>
</dbReference>
<keyword evidence="5 21" id="KW-0245">EGF-like domain</keyword>
<dbReference type="InterPro" id="IPR008271">
    <property type="entry name" value="Ser/Thr_kinase_AS"/>
</dbReference>
<sequence>MKIFFIHFFVLFSLLVHSSLSNNMIMRTQSMRDGDVIFSEGKRFAFGFFSLGTSKLRYVGIWYAQVSEQTIVWVANRDNPINDTSGHIKFSSRGNLCVYGSLNGTEPIWSTDVLDTISEPALVAKLSDLGNLVLLDPATGKSFWESFNHPTNTLLPFMKFGFTRQDGLDRFMTSWRSPGDPGFGNVTYRIDRRGFPQMMMYKGTTLWWRTGSWTGQRWSGVPEMTNKFIFNISFVNSPDEVSITYGVLKPLVITRMVLNETGTLQRFTWNGKDKKWIGFWSAPEEKCDNYNHCGLNGYCDSTSPDKFECSCLPGHEPKTPLAWNLRDASDGCKRSNTASICSGKEGFAKLKRVKVPNTSAVSVDMNITLKECGKRCLKNCSCVAYASAYHESEDGAKGCLTWHGDMLDTRTYLSAGQDFYLRVDKAELARWNGDGSSGKRRFFFIVISMIAVVMLLMIILFCFMKKRRQSKRHKKPPSTFTPSSFEIEDSLVLEELEDKSRNRELPLFELSTIAAATNNFSFQNKLGAGGFGPVYKGVLENGMEIAVKRLSKNSGQGMEEFKNEVKLISKLQHRNLVRILGCCVESEEKMLIYEYLPNKSLDYFIFHEEQRAELDWPKRMGIIRGIARGILYLHQDSRLRIIHRDLKASNVLLDNEMIPKIADFGMARIFGGNQIEGSTNRVVGTYGYMSPEYAMDGQFSIKSDVYSFGILILEIITGKKNSAIYNENSNLVGHIWGLWGKGEAREIIDTLMDAESYEESEVMKCVHIGLLCVQESASDRPDMSSVVFMLGHNAIDLPSPKHPAFTVGRTRNVKYGGSSGNWPSGETGSSVNDVTLTDVQGR</sequence>
<dbReference type="PIRSF" id="PIRSF000641">
    <property type="entry name" value="SRK"/>
    <property type="match status" value="1"/>
</dbReference>
<keyword evidence="13 23" id="KW-1133">Transmembrane helix</keyword>
<keyword evidence="8 24" id="KW-0732">Signal</keyword>
<dbReference type="GO" id="GO:0004674">
    <property type="term" value="F:protein serine/threonine kinase activity"/>
    <property type="evidence" value="ECO:0007669"/>
    <property type="project" value="UniProtKB-KW"/>
</dbReference>
<dbReference type="FunFam" id="1.10.510.10:FF:000060">
    <property type="entry name" value="G-type lectin S-receptor-like serine/threonine-protein kinase"/>
    <property type="match status" value="1"/>
</dbReference>
<keyword evidence="12 20" id="KW-0067">ATP-binding</keyword>
<accession>A0ABC8L2X0</accession>
<dbReference type="FunFam" id="3.30.200.20:FF:000330">
    <property type="entry name" value="G-type lectin S-receptor-like serine/threonine-protein kinase At4g03230"/>
    <property type="match status" value="1"/>
</dbReference>
<dbReference type="SMART" id="SM00108">
    <property type="entry name" value="B_lectin"/>
    <property type="match status" value="1"/>
</dbReference>
<dbReference type="InterPro" id="IPR011009">
    <property type="entry name" value="Kinase-like_dom_sf"/>
</dbReference>
<evidence type="ECO:0000256" key="18">
    <source>
        <dbReference type="ARBA" id="ARBA00047899"/>
    </source>
</evidence>
<dbReference type="InterPro" id="IPR000858">
    <property type="entry name" value="S_locus_glycoprot_dom"/>
</dbReference>
<dbReference type="PANTHER" id="PTHR27002:SF739">
    <property type="entry name" value="RECEPTOR-LIKE SERINE_THREONINE-PROTEIN KINASE"/>
    <property type="match status" value="1"/>
</dbReference>
<dbReference type="PROSITE" id="PS50948">
    <property type="entry name" value="PAN"/>
    <property type="match status" value="1"/>
</dbReference>
<evidence type="ECO:0000259" key="25">
    <source>
        <dbReference type="PROSITE" id="PS50011"/>
    </source>
</evidence>
<evidence type="ECO:0000256" key="21">
    <source>
        <dbReference type="PROSITE-ProRule" id="PRU00076"/>
    </source>
</evidence>
<dbReference type="GO" id="GO:0005886">
    <property type="term" value="C:plasma membrane"/>
    <property type="evidence" value="ECO:0007669"/>
    <property type="project" value="UniProtKB-SubCell"/>
</dbReference>
<dbReference type="Pfam" id="PF01453">
    <property type="entry name" value="B_lectin"/>
    <property type="match status" value="1"/>
</dbReference>
<comment type="catalytic activity">
    <reaction evidence="19 20">
        <text>L-seryl-[protein] + ATP = O-phospho-L-seryl-[protein] + ADP + H(+)</text>
        <dbReference type="Rhea" id="RHEA:17989"/>
        <dbReference type="Rhea" id="RHEA-COMP:9863"/>
        <dbReference type="Rhea" id="RHEA-COMP:11604"/>
        <dbReference type="ChEBI" id="CHEBI:15378"/>
        <dbReference type="ChEBI" id="CHEBI:29999"/>
        <dbReference type="ChEBI" id="CHEBI:30616"/>
        <dbReference type="ChEBI" id="CHEBI:83421"/>
        <dbReference type="ChEBI" id="CHEBI:456216"/>
        <dbReference type="EC" id="2.7.11.1"/>
    </reaction>
</comment>
<dbReference type="PROSITE" id="PS50927">
    <property type="entry name" value="BULB_LECTIN"/>
    <property type="match status" value="1"/>
</dbReference>
<feature type="domain" description="Apple" evidence="28">
    <location>
        <begin position="341"/>
        <end position="424"/>
    </location>
</feature>
<feature type="region of interest" description="Disordered" evidence="22">
    <location>
        <begin position="816"/>
        <end position="842"/>
    </location>
</feature>
<feature type="signal peptide" evidence="24">
    <location>
        <begin position="1"/>
        <end position="21"/>
    </location>
</feature>
<dbReference type="PROSITE" id="PS50026">
    <property type="entry name" value="EGF_3"/>
    <property type="match status" value="1"/>
</dbReference>
<dbReference type="InterPro" id="IPR001245">
    <property type="entry name" value="Ser-Thr/Tyr_kinase_cat_dom"/>
</dbReference>
<evidence type="ECO:0000256" key="15">
    <source>
        <dbReference type="ARBA" id="ARBA00023157"/>
    </source>
</evidence>
<keyword evidence="16" id="KW-0675">Receptor</keyword>
<dbReference type="AlphaFoldDB" id="A0ABC8L2X0"/>
<evidence type="ECO:0000256" key="22">
    <source>
        <dbReference type="SAM" id="MobiDB-lite"/>
    </source>
</evidence>
<name>A0ABC8L2X0_ERUVS</name>
<evidence type="ECO:0000256" key="4">
    <source>
        <dbReference type="ARBA" id="ARBA00022527"/>
    </source>
</evidence>
<evidence type="ECO:0000256" key="19">
    <source>
        <dbReference type="ARBA" id="ARBA00048679"/>
    </source>
</evidence>
<keyword evidence="7 23" id="KW-0812">Transmembrane</keyword>
<keyword evidence="3" id="KW-1003">Cell membrane</keyword>
<evidence type="ECO:0000259" key="28">
    <source>
        <dbReference type="PROSITE" id="PS50948"/>
    </source>
</evidence>
<evidence type="ECO:0000256" key="16">
    <source>
        <dbReference type="ARBA" id="ARBA00023170"/>
    </source>
</evidence>
<evidence type="ECO:0000259" key="27">
    <source>
        <dbReference type="PROSITE" id="PS50927"/>
    </source>
</evidence>
<comment type="similarity">
    <text evidence="20">Belongs to the protein kinase superfamily. Ser/Thr protein kinase family.</text>
</comment>
<gene>
    <name evidence="29" type="ORF">ERUC_LOCUS31641</name>
</gene>
<dbReference type="SUPFAM" id="SSF51110">
    <property type="entry name" value="alpha-D-mannose-specific plant lectins"/>
    <property type="match status" value="1"/>
</dbReference>
<evidence type="ECO:0000256" key="1">
    <source>
        <dbReference type="ARBA" id="ARBA00004251"/>
    </source>
</evidence>
<evidence type="ECO:0000256" key="17">
    <source>
        <dbReference type="ARBA" id="ARBA00023180"/>
    </source>
</evidence>
<dbReference type="SMART" id="SM00473">
    <property type="entry name" value="PAN_AP"/>
    <property type="match status" value="1"/>
</dbReference>
<keyword evidence="2" id="KW-0713">Self-incompatibility</keyword>
<dbReference type="InterPro" id="IPR036426">
    <property type="entry name" value="Bulb-type_lectin_dom_sf"/>
</dbReference>
<dbReference type="Pfam" id="PF07714">
    <property type="entry name" value="PK_Tyr_Ser-Thr"/>
    <property type="match status" value="1"/>
</dbReference>
<comment type="caution">
    <text evidence="29">The sequence shown here is derived from an EMBL/GenBank/DDBJ whole genome shotgun (WGS) entry which is preliminary data.</text>
</comment>
<comment type="catalytic activity">
    <reaction evidence="18 20">
        <text>L-threonyl-[protein] + ATP = O-phospho-L-threonyl-[protein] + ADP + H(+)</text>
        <dbReference type="Rhea" id="RHEA:46608"/>
        <dbReference type="Rhea" id="RHEA-COMP:11060"/>
        <dbReference type="Rhea" id="RHEA-COMP:11605"/>
        <dbReference type="ChEBI" id="CHEBI:15378"/>
        <dbReference type="ChEBI" id="CHEBI:30013"/>
        <dbReference type="ChEBI" id="CHEBI:30616"/>
        <dbReference type="ChEBI" id="CHEBI:61977"/>
        <dbReference type="ChEBI" id="CHEBI:456216"/>
        <dbReference type="EC" id="2.7.11.1"/>
    </reaction>
</comment>
<comment type="caution">
    <text evidence="21">Lacks conserved residue(s) required for the propagation of feature annotation.</text>
</comment>
<evidence type="ECO:0000259" key="26">
    <source>
        <dbReference type="PROSITE" id="PS50026"/>
    </source>
</evidence>
<keyword evidence="17" id="KW-0325">Glycoprotein</keyword>
<evidence type="ECO:0000256" key="2">
    <source>
        <dbReference type="ARBA" id="ARBA00022471"/>
    </source>
</evidence>
<protein>
    <recommendedName>
        <fullName evidence="20">Receptor-like serine/threonine-protein kinase</fullName>
        <ecNumber evidence="20">2.7.11.1</ecNumber>
    </recommendedName>
</protein>
<feature type="chain" id="PRO_5044840077" description="Receptor-like serine/threonine-protein kinase" evidence="24">
    <location>
        <begin position="22"/>
        <end position="842"/>
    </location>
</feature>
<evidence type="ECO:0000313" key="29">
    <source>
        <dbReference type="EMBL" id="CAH8372162.1"/>
    </source>
</evidence>
<keyword evidence="15" id="KW-1015">Disulfide bond</keyword>
<dbReference type="InterPro" id="IPR000719">
    <property type="entry name" value="Prot_kinase_dom"/>
</dbReference>
<proteinExistence type="inferred from homology"/>
<dbReference type="Gene3D" id="1.10.510.10">
    <property type="entry name" value="Transferase(Phosphotransferase) domain 1"/>
    <property type="match status" value="1"/>
</dbReference>
<evidence type="ECO:0000256" key="13">
    <source>
        <dbReference type="ARBA" id="ARBA00022989"/>
    </source>
</evidence>
<dbReference type="SMART" id="SM00220">
    <property type="entry name" value="S_TKc"/>
    <property type="match status" value="1"/>
</dbReference>
<evidence type="ECO:0000256" key="10">
    <source>
        <dbReference type="ARBA" id="ARBA00022741"/>
    </source>
</evidence>
<feature type="domain" description="Bulb-type lectin" evidence="27">
    <location>
        <begin position="22"/>
        <end position="147"/>
    </location>
</feature>
<keyword evidence="30" id="KW-1185">Reference proteome</keyword>
<dbReference type="InterPro" id="IPR024171">
    <property type="entry name" value="SRK-like_kinase"/>
</dbReference>
<evidence type="ECO:0000256" key="7">
    <source>
        <dbReference type="ARBA" id="ARBA00022692"/>
    </source>
</evidence>
<keyword evidence="11 20" id="KW-0418">Kinase</keyword>
<dbReference type="InterPro" id="IPR003609">
    <property type="entry name" value="Pan_app"/>
</dbReference>
<dbReference type="InterPro" id="IPR000742">
    <property type="entry name" value="EGF"/>
</dbReference>
<evidence type="ECO:0000256" key="24">
    <source>
        <dbReference type="SAM" id="SignalP"/>
    </source>
</evidence>
<keyword evidence="10 20" id="KW-0547">Nucleotide-binding</keyword>
<evidence type="ECO:0000256" key="11">
    <source>
        <dbReference type="ARBA" id="ARBA00022777"/>
    </source>
</evidence>
<dbReference type="PROSITE" id="PS50011">
    <property type="entry name" value="PROTEIN_KINASE_DOM"/>
    <property type="match status" value="1"/>
</dbReference>
<feature type="transmembrane region" description="Helical" evidence="23">
    <location>
        <begin position="442"/>
        <end position="464"/>
    </location>
</feature>
<evidence type="ECO:0000256" key="14">
    <source>
        <dbReference type="ARBA" id="ARBA00023136"/>
    </source>
</evidence>
<evidence type="ECO:0000256" key="5">
    <source>
        <dbReference type="ARBA" id="ARBA00022536"/>
    </source>
</evidence>
<evidence type="ECO:0000256" key="3">
    <source>
        <dbReference type="ARBA" id="ARBA00022475"/>
    </source>
</evidence>
<evidence type="ECO:0000256" key="8">
    <source>
        <dbReference type="ARBA" id="ARBA00022729"/>
    </source>
</evidence>
<dbReference type="CDD" id="cd00028">
    <property type="entry name" value="B_lectin"/>
    <property type="match status" value="1"/>
</dbReference>